<dbReference type="SUPFAM" id="SSF52833">
    <property type="entry name" value="Thioredoxin-like"/>
    <property type="match status" value="1"/>
</dbReference>
<sequence>MILYAITLSPYAARVRLALRLKGATYDMVPPSGSTRSPEFLAINPIGKLPVLVTDDGLTIAESETIIDYLDEHYPAPSLMPESHADRARMRNIIRTFELYATPAMSRLFTQMDTAMRDEAIVAAEIARWRDGLGLTDQFVDDAQFAVGGVISKADCILLPSLLLCEVTAHIFGLDDPIAAWPKLAGYRDKARQHPDMGAIWTETAKALATRLS</sequence>
<feature type="domain" description="GST N-terminal" evidence="1">
    <location>
        <begin position="1"/>
        <end position="78"/>
    </location>
</feature>
<dbReference type="Proteomes" id="UP000219422">
    <property type="component" value="Chromosome"/>
</dbReference>
<evidence type="ECO:0000259" key="1">
    <source>
        <dbReference type="PROSITE" id="PS50404"/>
    </source>
</evidence>
<dbReference type="Pfam" id="PF13417">
    <property type="entry name" value="GST_N_3"/>
    <property type="match status" value="1"/>
</dbReference>
<accession>A0A291N038</accession>
<dbReference type="SFLD" id="SFLDS00019">
    <property type="entry name" value="Glutathione_Transferase_(cytos"/>
    <property type="match status" value="1"/>
</dbReference>
<evidence type="ECO:0000259" key="2">
    <source>
        <dbReference type="PROSITE" id="PS50405"/>
    </source>
</evidence>
<dbReference type="GeneID" id="57777641"/>
<gene>
    <name evidence="3" type="ORF">A6768_12460</name>
</gene>
<evidence type="ECO:0008006" key="5">
    <source>
        <dbReference type="Google" id="ProtNLM"/>
    </source>
</evidence>
<protein>
    <recommendedName>
        <fullName evidence="5">Glutathione S-transferase family protein</fullName>
    </recommendedName>
</protein>
<dbReference type="AlphaFoldDB" id="A0A291N038"/>
<evidence type="ECO:0000313" key="3">
    <source>
        <dbReference type="EMBL" id="ATI80723.1"/>
    </source>
</evidence>
<evidence type="ECO:0000313" key="4">
    <source>
        <dbReference type="Proteomes" id="UP000219422"/>
    </source>
</evidence>
<dbReference type="InterPro" id="IPR036249">
    <property type="entry name" value="Thioredoxin-like_sf"/>
</dbReference>
<dbReference type="PROSITE" id="PS50405">
    <property type="entry name" value="GST_CTER"/>
    <property type="match status" value="1"/>
</dbReference>
<dbReference type="GO" id="GO:0005737">
    <property type="term" value="C:cytoplasm"/>
    <property type="evidence" value="ECO:0007669"/>
    <property type="project" value="TreeGrafter"/>
</dbReference>
<dbReference type="Gene3D" id="1.20.1050.10">
    <property type="match status" value="1"/>
</dbReference>
<proteinExistence type="predicted"/>
<dbReference type="PANTHER" id="PTHR43968">
    <property type="match status" value="1"/>
</dbReference>
<dbReference type="InterPro" id="IPR004045">
    <property type="entry name" value="Glutathione_S-Trfase_N"/>
</dbReference>
<dbReference type="EMBL" id="CP023741">
    <property type="protein sequence ID" value="ATI80723.1"/>
    <property type="molecule type" value="Genomic_DNA"/>
</dbReference>
<reference evidence="3 4" key="1">
    <citation type="submission" date="2017-10" db="EMBL/GenBank/DDBJ databases">
        <title>Sphingobium yanoikuyae S72.</title>
        <authorList>
            <person name="Sanchez E."/>
            <person name="Bustos P."/>
            <person name="Mendoza P."/>
            <person name="Guo X."/>
            <person name="Mendoza A."/>
        </authorList>
    </citation>
    <scope>NUCLEOTIDE SEQUENCE [LARGE SCALE GENOMIC DNA]</scope>
    <source>
        <strain evidence="3 4">S72</strain>
    </source>
</reference>
<dbReference type="RefSeq" id="WP_097383848.1">
    <property type="nucleotide sequence ID" value="NZ_CP023741.1"/>
</dbReference>
<dbReference type="InterPro" id="IPR050983">
    <property type="entry name" value="GST_Omega/HSP26"/>
</dbReference>
<dbReference type="Gene3D" id="3.40.30.10">
    <property type="entry name" value="Glutaredoxin"/>
    <property type="match status" value="1"/>
</dbReference>
<dbReference type="PROSITE" id="PS50404">
    <property type="entry name" value="GST_NTER"/>
    <property type="match status" value="1"/>
</dbReference>
<dbReference type="KEGG" id="sya:A6768_12460"/>
<dbReference type="InterPro" id="IPR040079">
    <property type="entry name" value="Glutathione_S-Trfase"/>
</dbReference>
<dbReference type="CDD" id="cd00570">
    <property type="entry name" value="GST_N_family"/>
    <property type="match status" value="1"/>
</dbReference>
<feature type="domain" description="GST C-terminal" evidence="2">
    <location>
        <begin position="83"/>
        <end position="212"/>
    </location>
</feature>
<organism evidence="3 4">
    <name type="scientific">Sphingobium yanoikuyae</name>
    <name type="common">Sphingomonas yanoikuyae</name>
    <dbReference type="NCBI Taxonomy" id="13690"/>
    <lineage>
        <taxon>Bacteria</taxon>
        <taxon>Pseudomonadati</taxon>
        <taxon>Pseudomonadota</taxon>
        <taxon>Alphaproteobacteria</taxon>
        <taxon>Sphingomonadales</taxon>
        <taxon>Sphingomonadaceae</taxon>
        <taxon>Sphingobium</taxon>
    </lineage>
</organism>
<dbReference type="SFLD" id="SFLDG00358">
    <property type="entry name" value="Main_(cytGST)"/>
    <property type="match status" value="1"/>
</dbReference>
<dbReference type="SUPFAM" id="SSF47616">
    <property type="entry name" value="GST C-terminal domain-like"/>
    <property type="match status" value="1"/>
</dbReference>
<name>A0A291N038_SPHYA</name>
<dbReference type="InterPro" id="IPR036282">
    <property type="entry name" value="Glutathione-S-Trfase_C_sf"/>
</dbReference>
<dbReference type="InterPro" id="IPR010987">
    <property type="entry name" value="Glutathione-S-Trfase_C-like"/>
</dbReference>
<dbReference type="PANTHER" id="PTHR43968:SF6">
    <property type="entry name" value="GLUTATHIONE S-TRANSFERASE OMEGA"/>
    <property type="match status" value="1"/>
</dbReference>